<keyword evidence="2" id="KW-0378">Hydrolase</keyword>
<dbReference type="InterPro" id="IPR011969">
    <property type="entry name" value="Clan_AA_Asp_peptidase_C"/>
</dbReference>
<evidence type="ECO:0000313" key="3">
    <source>
        <dbReference type="Proteomes" id="UP001162880"/>
    </source>
</evidence>
<keyword evidence="1" id="KW-0472">Membrane</keyword>
<dbReference type="RefSeq" id="WP_243991424.1">
    <property type="nucleotide sequence ID" value="NZ_JALHLE010000005.1"/>
</dbReference>
<dbReference type="GO" id="GO:0006508">
    <property type="term" value="P:proteolysis"/>
    <property type="evidence" value="ECO:0007669"/>
    <property type="project" value="UniProtKB-KW"/>
</dbReference>
<keyword evidence="3" id="KW-1185">Reference proteome</keyword>
<evidence type="ECO:0000256" key="1">
    <source>
        <dbReference type="SAM" id="Phobius"/>
    </source>
</evidence>
<dbReference type="EMBL" id="JALHLE010000005">
    <property type="protein sequence ID" value="MCJ2177965.1"/>
    <property type="molecule type" value="Genomic_DNA"/>
</dbReference>
<gene>
    <name evidence="2" type="ORF">MTR64_05275</name>
</gene>
<dbReference type="Gene3D" id="2.40.70.10">
    <property type="entry name" value="Acid Proteases"/>
    <property type="match status" value="1"/>
</dbReference>
<keyword evidence="1" id="KW-0812">Transmembrane</keyword>
<evidence type="ECO:0000313" key="2">
    <source>
        <dbReference type="EMBL" id="MCJ2177965.1"/>
    </source>
</evidence>
<dbReference type="InterPro" id="IPR034122">
    <property type="entry name" value="Retropepsin-like_bacterial"/>
</dbReference>
<organism evidence="2 3">
    <name type="scientific">Novosphingobium album</name>
    <name type="common">ex Hu et al. 2023</name>
    <dbReference type="NCBI Taxonomy" id="2930093"/>
    <lineage>
        <taxon>Bacteria</taxon>
        <taxon>Pseudomonadati</taxon>
        <taxon>Pseudomonadota</taxon>
        <taxon>Alphaproteobacteria</taxon>
        <taxon>Sphingomonadales</taxon>
        <taxon>Sphingomonadaceae</taxon>
        <taxon>Novosphingobium</taxon>
    </lineage>
</organism>
<name>A0ABT0AYV4_9SPHN</name>
<dbReference type="Pfam" id="PF13975">
    <property type="entry name" value="gag-asp_proteas"/>
    <property type="match status" value="1"/>
</dbReference>
<reference evidence="2" key="1">
    <citation type="submission" date="2022-03" db="EMBL/GenBank/DDBJ databases">
        <title>Identification of a novel bacterium isolated from mangrove sediments.</title>
        <authorList>
            <person name="Pan X."/>
        </authorList>
    </citation>
    <scope>NUCLEOTIDE SEQUENCE</scope>
    <source>
        <strain evidence="2">B2580</strain>
    </source>
</reference>
<feature type="transmembrane region" description="Helical" evidence="1">
    <location>
        <begin position="15"/>
        <end position="34"/>
    </location>
</feature>
<proteinExistence type="predicted"/>
<dbReference type="EC" id="3.4.23.-" evidence="2"/>
<protein>
    <submittedName>
        <fullName evidence="2">TIGR02281 family clan AA aspartic protease</fullName>
        <ecNumber evidence="2">3.4.23.-</ecNumber>
    </submittedName>
</protein>
<dbReference type="InterPro" id="IPR021109">
    <property type="entry name" value="Peptidase_aspartic_dom_sf"/>
</dbReference>
<dbReference type="CDD" id="cd05483">
    <property type="entry name" value="retropepsin_like_bacteria"/>
    <property type="match status" value="1"/>
</dbReference>
<feature type="transmembrane region" description="Helical" evidence="1">
    <location>
        <begin position="46"/>
        <end position="64"/>
    </location>
</feature>
<dbReference type="NCBIfam" id="TIGR02281">
    <property type="entry name" value="clan_AA_DTGA"/>
    <property type="match status" value="1"/>
</dbReference>
<keyword evidence="2" id="KW-0645">Protease</keyword>
<dbReference type="GO" id="GO:0008233">
    <property type="term" value="F:peptidase activity"/>
    <property type="evidence" value="ECO:0007669"/>
    <property type="project" value="UniProtKB-KW"/>
</dbReference>
<keyword evidence="1" id="KW-1133">Transmembrane helix</keyword>
<comment type="caution">
    <text evidence="2">The sequence shown here is derived from an EMBL/GenBank/DDBJ whole genome shotgun (WGS) entry which is preliminary data.</text>
</comment>
<accession>A0ABT0AYV4</accession>
<dbReference type="Proteomes" id="UP001162880">
    <property type="component" value="Unassembled WGS sequence"/>
</dbReference>
<dbReference type="SUPFAM" id="SSF50630">
    <property type="entry name" value="Acid proteases"/>
    <property type="match status" value="1"/>
</dbReference>
<sequence>MNLGELGSFLYDQPLLALTIAAILLAVLAGMVSANRPQLGHGLRNTAYLGLGGAALLTVTQVALHNTHSEAALWLDGTRPASVEGNETVISQRADGHFWVEAQLNGTPVEFLVDTGATYTGVSAATAERAGLMPEEGTEGMVLDTANGPIVARKATAGSLRFGGIDAKGLTVAIAPDTESDINVIGMNLLSQLASWRVEDNRLILLPHGDCESATRNLGTAKVRPWDCAKP</sequence>